<feature type="compositionally biased region" description="Acidic residues" evidence="3">
    <location>
        <begin position="20"/>
        <end position="49"/>
    </location>
</feature>
<evidence type="ECO:0000256" key="2">
    <source>
        <dbReference type="ARBA" id="ARBA00023136"/>
    </source>
</evidence>
<proteinExistence type="predicted"/>
<dbReference type="RefSeq" id="WP_067844812.1">
    <property type="nucleotide sequence ID" value="NZ_LGTW01000002.1"/>
</dbReference>
<evidence type="ECO:0008006" key="7">
    <source>
        <dbReference type="Google" id="ProtNLM"/>
    </source>
</evidence>
<keyword evidence="4" id="KW-0812">Transmembrane</keyword>
<evidence type="ECO:0000256" key="1">
    <source>
        <dbReference type="ARBA" id="ARBA00004370"/>
    </source>
</evidence>
<dbReference type="STRING" id="59750.AWC31_20025"/>
<evidence type="ECO:0000256" key="4">
    <source>
        <dbReference type="SAM" id="Phobius"/>
    </source>
</evidence>
<dbReference type="PANTHER" id="PTHR37042">
    <property type="entry name" value="OUTER MEMBRANE PROTEIN RV1973"/>
    <property type="match status" value="1"/>
</dbReference>
<feature type="region of interest" description="Disordered" evidence="3">
    <location>
        <begin position="1"/>
        <end position="55"/>
    </location>
</feature>
<dbReference type="PANTHER" id="PTHR37042:SF4">
    <property type="entry name" value="OUTER MEMBRANE PROTEIN RV1973"/>
    <property type="match status" value="1"/>
</dbReference>
<comment type="subcellular location">
    <subcellularLocation>
        <location evidence="1">Membrane</location>
    </subcellularLocation>
</comment>
<evidence type="ECO:0000313" key="5">
    <source>
        <dbReference type="EMBL" id="KWX25646.1"/>
    </source>
</evidence>
<keyword evidence="4" id="KW-1133">Transmembrane helix</keyword>
<evidence type="ECO:0000313" key="6">
    <source>
        <dbReference type="Proteomes" id="UP000070612"/>
    </source>
</evidence>
<protein>
    <recommendedName>
        <fullName evidence="7">Mammalian cell entry protein</fullName>
    </recommendedName>
</protein>
<gene>
    <name evidence="5" type="ORF">AFM11_05315</name>
</gene>
<reference evidence="5 6" key="1">
    <citation type="submission" date="2015-07" db="EMBL/GenBank/DDBJ databases">
        <title>A draft genome sequence of Mycobacterium wolinskyi.</title>
        <authorList>
            <person name="de Man T.J."/>
            <person name="Perry K.A."/>
            <person name="Coulliette A.D."/>
            <person name="Jensen B."/>
            <person name="Toney N.C."/>
            <person name="Limbago B.M."/>
            <person name="Noble-Wang J."/>
        </authorList>
    </citation>
    <scope>NUCLEOTIDE SEQUENCE [LARGE SCALE GENOMIC DNA]</scope>
    <source>
        <strain evidence="5 6">CDC_01</strain>
    </source>
</reference>
<organism evidence="5 6">
    <name type="scientific">Mycolicibacterium wolinskyi</name>
    <dbReference type="NCBI Taxonomy" id="59750"/>
    <lineage>
        <taxon>Bacteria</taxon>
        <taxon>Bacillati</taxon>
        <taxon>Actinomycetota</taxon>
        <taxon>Actinomycetes</taxon>
        <taxon>Mycobacteriales</taxon>
        <taxon>Mycobacteriaceae</taxon>
        <taxon>Mycolicibacterium</taxon>
    </lineage>
</organism>
<sequence length="218" mass="23608">MSGRHSLKAFDKAGAKPIEDPVEETAEDAAEETAEDASEAEGVDTEPEPPAEPARRTAWSRIVAFAVLPALALVLAAGSAFLKWQIVSERESATARTESVEAAKDITVQMLSYEPDTVEQHLNSVLDRLTGEFLGTYTTMIRTTIIPGATAQRVTAHAEVPAIGSVTASPDRAEVMLYLNQFVTVGDQPPQKTPSTVRATMVREDGRWLMSQFEPVKP</sequence>
<name>A0A132PTJ0_9MYCO</name>
<accession>A0A132PTJ0</accession>
<comment type="caution">
    <text evidence="5">The sequence shown here is derived from an EMBL/GenBank/DDBJ whole genome shotgun (WGS) entry which is preliminary data.</text>
</comment>
<feature type="transmembrane region" description="Helical" evidence="4">
    <location>
        <begin position="62"/>
        <end position="82"/>
    </location>
</feature>
<feature type="compositionally biased region" description="Basic and acidic residues" evidence="3">
    <location>
        <begin position="8"/>
        <end position="19"/>
    </location>
</feature>
<dbReference type="Proteomes" id="UP000070612">
    <property type="component" value="Unassembled WGS sequence"/>
</dbReference>
<keyword evidence="2 4" id="KW-0472">Membrane</keyword>
<evidence type="ECO:0000256" key="3">
    <source>
        <dbReference type="SAM" id="MobiDB-lite"/>
    </source>
</evidence>
<keyword evidence="6" id="KW-1185">Reference proteome</keyword>
<dbReference type="AlphaFoldDB" id="A0A132PTJ0"/>
<dbReference type="EMBL" id="LGTW01000002">
    <property type="protein sequence ID" value="KWX25646.1"/>
    <property type="molecule type" value="Genomic_DNA"/>
</dbReference>
<dbReference type="GO" id="GO:0016020">
    <property type="term" value="C:membrane"/>
    <property type="evidence" value="ECO:0007669"/>
    <property type="project" value="UniProtKB-SubCell"/>
</dbReference>
<dbReference type="PATRIC" id="fig|59750.3.peg.2949"/>